<feature type="region of interest" description="Disordered" evidence="2">
    <location>
        <begin position="504"/>
        <end position="546"/>
    </location>
</feature>
<reference evidence="4 5" key="1">
    <citation type="submission" date="2016-02" db="EMBL/GenBank/DDBJ databases">
        <title>Genome analysis of coral dinoflagellate symbionts highlights evolutionary adaptations to a symbiotic lifestyle.</title>
        <authorList>
            <person name="Aranda M."/>
            <person name="Li Y."/>
            <person name="Liew Y.J."/>
            <person name="Baumgarten S."/>
            <person name="Simakov O."/>
            <person name="Wilson M."/>
            <person name="Piel J."/>
            <person name="Ashoor H."/>
            <person name="Bougouffa S."/>
            <person name="Bajic V.B."/>
            <person name="Ryu T."/>
            <person name="Ravasi T."/>
            <person name="Bayer T."/>
            <person name="Micklem G."/>
            <person name="Kim H."/>
            <person name="Bhak J."/>
            <person name="Lajeunesse T.C."/>
            <person name="Voolstra C.R."/>
        </authorList>
    </citation>
    <scope>NUCLEOTIDE SEQUENCE [LARGE SCALE GENOMIC DNA]</scope>
    <source>
        <strain evidence="4 5">CCMP2467</strain>
    </source>
</reference>
<evidence type="ECO:0000313" key="5">
    <source>
        <dbReference type="Proteomes" id="UP000186817"/>
    </source>
</evidence>
<dbReference type="SMART" id="SM00239">
    <property type="entry name" value="C2"/>
    <property type="match status" value="1"/>
</dbReference>
<dbReference type="Gene3D" id="3.40.50.12660">
    <property type="match status" value="1"/>
</dbReference>
<dbReference type="PROSITE" id="PS50004">
    <property type="entry name" value="C2"/>
    <property type="match status" value="1"/>
</dbReference>
<dbReference type="GO" id="GO:0004197">
    <property type="term" value="F:cysteine-type endopeptidase activity"/>
    <property type="evidence" value="ECO:0007669"/>
    <property type="project" value="InterPro"/>
</dbReference>
<accession>A0A1Q9DKY0</accession>
<feature type="domain" description="C2" evidence="3">
    <location>
        <begin position="363"/>
        <end position="481"/>
    </location>
</feature>
<dbReference type="InterPro" id="IPR011600">
    <property type="entry name" value="Pept_C14_caspase"/>
</dbReference>
<dbReference type="PANTHER" id="PTHR48104:SF30">
    <property type="entry name" value="METACASPASE-1"/>
    <property type="match status" value="1"/>
</dbReference>
<comment type="similarity">
    <text evidence="1">Belongs to the peptidase C14B family.</text>
</comment>
<proteinExistence type="inferred from homology"/>
<dbReference type="OrthoDB" id="444537at2759"/>
<dbReference type="Pfam" id="PF00168">
    <property type="entry name" value="C2"/>
    <property type="match status" value="1"/>
</dbReference>
<protein>
    <submittedName>
        <fullName evidence="4">Metacaspase-1</fullName>
    </submittedName>
</protein>
<dbReference type="GO" id="GO:0006508">
    <property type="term" value="P:proteolysis"/>
    <property type="evidence" value="ECO:0007669"/>
    <property type="project" value="InterPro"/>
</dbReference>
<evidence type="ECO:0000259" key="3">
    <source>
        <dbReference type="PROSITE" id="PS50004"/>
    </source>
</evidence>
<dbReference type="EMBL" id="LSRX01000489">
    <property type="protein sequence ID" value="OLP95834.1"/>
    <property type="molecule type" value="Genomic_DNA"/>
</dbReference>
<dbReference type="SUPFAM" id="SSF49562">
    <property type="entry name" value="C2 domain (Calcium/lipid-binding domain, CaLB)"/>
    <property type="match status" value="1"/>
</dbReference>
<dbReference type="AlphaFoldDB" id="A0A1Q9DKY0"/>
<dbReference type="InterPro" id="IPR000008">
    <property type="entry name" value="C2_dom"/>
</dbReference>
<evidence type="ECO:0000256" key="2">
    <source>
        <dbReference type="SAM" id="MobiDB-lite"/>
    </source>
</evidence>
<keyword evidence="5" id="KW-1185">Reference proteome</keyword>
<feature type="compositionally biased region" description="Polar residues" evidence="2">
    <location>
        <begin position="325"/>
        <end position="335"/>
    </location>
</feature>
<dbReference type="Proteomes" id="UP000186817">
    <property type="component" value="Unassembled WGS sequence"/>
</dbReference>
<evidence type="ECO:0000313" key="4">
    <source>
        <dbReference type="EMBL" id="OLP95834.1"/>
    </source>
</evidence>
<dbReference type="Pfam" id="PF00656">
    <property type="entry name" value="Peptidase_C14"/>
    <property type="match status" value="1"/>
</dbReference>
<feature type="region of interest" description="Disordered" evidence="2">
    <location>
        <begin position="950"/>
        <end position="976"/>
    </location>
</feature>
<dbReference type="InterPro" id="IPR050452">
    <property type="entry name" value="Metacaspase"/>
</dbReference>
<sequence length="1029" mass="110893">MGKRALCVGVNYPGQEYQLYGCVNDCLDWERMLKEAYEFEETRVLIDQYPDGTPTESGAQLPTRANILAQLGGWLVAGAQPGDVLVFVFAGHGCQVRTNERELEEALVPGDYRDSSALILRDEVHALMARLPSGCYITMILDCCHGAHMLDVPCSVDTSTGPFTVHQTTARPQEVSRTHEAWMQAYVDHARSRPRFIPTVTASGRTKRSPEGAGAHVGRMTLNPGVTAFCLAAARPFENARDANIKTYQCGVLTFCIHQALQDLQYRCTFEQLLERAAWKMEDIRNKYMRMMDQTIQMSFCPNSAPSAVVVFDARYAPVAQHRISQLAQQQNMSPPENLRSPGAPSPEPVRQASTEFVPSPGYREQPDTNAVGGEVVGVGIVYVQLFSCSDLRPQGMYGQCDPYVKMTCGGVTHQSTVKRNSTHPTWGDEENKFTFKASDCQVEMLFIEVRNAGRDELIGRVDVPLRSLPSMTWEERRQFLQNGGEVEFRVALYPERAAANLRPQPGLGMGLGGPMGPMEQQPPPAGTGYPEKPRPPSPPARDLGPSLMGEYDLRAPMERRPMDEEPLLENIFGKPNLFAAMPDLMSQLSTNAPTGFHEVLPAIPQVGGLSTPALGGLGTPVSGLPAPATAMPAPAAPATSRLGVASYTPPPAACFTPPSLLPTAEVGRTASRGLSLEGYYSTGGMAAAKMNTASTAVPTPQVPGSYTYSTPSPFTYSQAQPGQSALGSNLNAASYPYSSSGTPFTGYSQQIISGQTSQSALGTDLASYTYTAPSYTTSAAPASLTSYTPQGQIIGTTAQKALNADLSAGAYTYTSAPTALFTGYSQPGQSTGFPLTPAYCQLRKSAKAVQAKSSTPSAAKGSSTQFEPPKSNSAQVPYITQDTPDDNALPTRDDVIHQLQTPAWQDWIKALAGFNVLGSSVVIGGFISDRHEKAQQYYSVAGTGYDDAADEEEHYEGESRKGRDQRSSSRQADARNAQSTFAQCLRCEAGDTQLPASVPGPKLMELLRVNAARDMVSLSNLCDRLQSV</sequence>
<feature type="region of interest" description="Disordered" evidence="2">
    <location>
        <begin position="852"/>
        <end position="891"/>
    </location>
</feature>
<feature type="compositionally biased region" description="Basic and acidic residues" evidence="2">
    <location>
        <begin position="957"/>
        <end position="968"/>
    </location>
</feature>
<dbReference type="CDD" id="cd00030">
    <property type="entry name" value="C2"/>
    <property type="match status" value="1"/>
</dbReference>
<feature type="compositionally biased region" description="Polar residues" evidence="2">
    <location>
        <begin position="852"/>
        <end position="883"/>
    </location>
</feature>
<gene>
    <name evidence="4" type="primary">MCA1</name>
    <name evidence="4" type="ORF">AK812_SmicGene22009</name>
</gene>
<dbReference type="PANTHER" id="PTHR48104">
    <property type="entry name" value="METACASPASE-4"/>
    <property type="match status" value="1"/>
</dbReference>
<evidence type="ECO:0000256" key="1">
    <source>
        <dbReference type="ARBA" id="ARBA00009005"/>
    </source>
</evidence>
<dbReference type="InterPro" id="IPR035892">
    <property type="entry name" value="C2_domain_sf"/>
</dbReference>
<organism evidence="4 5">
    <name type="scientific">Symbiodinium microadriaticum</name>
    <name type="common">Dinoflagellate</name>
    <name type="synonym">Zooxanthella microadriatica</name>
    <dbReference type="NCBI Taxonomy" id="2951"/>
    <lineage>
        <taxon>Eukaryota</taxon>
        <taxon>Sar</taxon>
        <taxon>Alveolata</taxon>
        <taxon>Dinophyceae</taxon>
        <taxon>Suessiales</taxon>
        <taxon>Symbiodiniaceae</taxon>
        <taxon>Symbiodinium</taxon>
    </lineage>
</organism>
<feature type="region of interest" description="Disordered" evidence="2">
    <location>
        <begin position="325"/>
        <end position="364"/>
    </location>
</feature>
<comment type="caution">
    <text evidence="4">The sequence shown here is derived from an EMBL/GenBank/DDBJ whole genome shotgun (WGS) entry which is preliminary data.</text>
</comment>
<name>A0A1Q9DKY0_SYMMI</name>
<dbReference type="Gene3D" id="2.60.40.150">
    <property type="entry name" value="C2 domain"/>
    <property type="match status" value="1"/>
</dbReference>
<dbReference type="GO" id="GO:0005737">
    <property type="term" value="C:cytoplasm"/>
    <property type="evidence" value="ECO:0007669"/>
    <property type="project" value="TreeGrafter"/>
</dbReference>